<evidence type="ECO:0000256" key="1">
    <source>
        <dbReference type="SAM" id="MobiDB-lite"/>
    </source>
</evidence>
<comment type="caution">
    <text evidence="3">The sequence shown here is derived from an EMBL/GenBank/DDBJ whole genome shotgun (WGS) entry which is preliminary data.</text>
</comment>
<sequence length="285" mass="30895">MVWFGFCSSVRVKCESLKALHKHVDTFMPHVNQRNLFIAENKFRGDAEYLFTSSIHNVFNAVPGFPDNEVLPTLDSQRHWATKVRARPLATRVGAAFLPIYNPKQTQAPVRAVALQPTRPIQTQAPVRAAAPLVQTKAPPSLQSRLGPPVCVDTASVRRLATSVSPAVSPTFVDVPAATVGLAANQVMPLESNTPMDDLYDFFVPDVTMTSVSDQSTTISSAISNYLSLDKPSSSSSSVPPTCIISAYPNVYSTMSTVPTDTARTRPETPMSTTCMSSPDHCLEV</sequence>
<evidence type="ECO:0000313" key="3">
    <source>
        <dbReference type="EMBL" id="VDI24899.1"/>
    </source>
</evidence>
<dbReference type="Proteomes" id="UP000596742">
    <property type="component" value="Unassembled WGS sequence"/>
</dbReference>
<dbReference type="EMBL" id="UYJE01001266">
    <property type="protein sequence ID" value="VDI00693.1"/>
    <property type="molecule type" value="Genomic_DNA"/>
</dbReference>
<evidence type="ECO:0000313" key="2">
    <source>
        <dbReference type="EMBL" id="VDI00693.1"/>
    </source>
</evidence>
<organism evidence="3 4">
    <name type="scientific">Mytilus galloprovincialis</name>
    <name type="common">Mediterranean mussel</name>
    <dbReference type="NCBI Taxonomy" id="29158"/>
    <lineage>
        <taxon>Eukaryota</taxon>
        <taxon>Metazoa</taxon>
        <taxon>Spiralia</taxon>
        <taxon>Lophotrochozoa</taxon>
        <taxon>Mollusca</taxon>
        <taxon>Bivalvia</taxon>
        <taxon>Autobranchia</taxon>
        <taxon>Pteriomorphia</taxon>
        <taxon>Mytilida</taxon>
        <taxon>Mytiloidea</taxon>
        <taxon>Mytilidae</taxon>
        <taxon>Mytilinae</taxon>
        <taxon>Mytilus</taxon>
    </lineage>
</organism>
<proteinExistence type="predicted"/>
<accession>A0A8B6DX99</accession>
<gene>
    <name evidence="2" type="ORF">MGAL_10B009620</name>
    <name evidence="3" type="ORF">MGAL_10B064927</name>
</gene>
<protein>
    <submittedName>
        <fullName evidence="3">Uncharacterized protein</fullName>
    </submittedName>
</protein>
<reference evidence="3" key="1">
    <citation type="submission" date="2018-11" db="EMBL/GenBank/DDBJ databases">
        <authorList>
            <person name="Alioto T."/>
            <person name="Alioto T."/>
        </authorList>
    </citation>
    <scope>NUCLEOTIDE SEQUENCE</scope>
</reference>
<dbReference type="OrthoDB" id="6177833at2759"/>
<dbReference type="EMBL" id="UYJE01004089">
    <property type="protein sequence ID" value="VDI24899.1"/>
    <property type="molecule type" value="Genomic_DNA"/>
</dbReference>
<keyword evidence="4" id="KW-1185">Reference proteome</keyword>
<evidence type="ECO:0000313" key="4">
    <source>
        <dbReference type="Proteomes" id="UP000596742"/>
    </source>
</evidence>
<name>A0A8B6DX99_MYTGA</name>
<dbReference type="AlphaFoldDB" id="A0A8B6DX99"/>
<feature type="region of interest" description="Disordered" evidence="1">
    <location>
        <begin position="260"/>
        <end position="285"/>
    </location>
</feature>